<sequence length="258" mass="30350">MNTSENWVSHFTQNAKNHRVDWSLRPKLTTSQKNQILKSLQAWQLGETSDGAHLLAASKKYAFKINDFIYPISVELFIREEQKHGNNLGKYLDLIDEKRIEKDWGDTLFRKIRYFNTSMELWTLAVITVESSAQLFYQSLHDSSDCKLLRQICEDILIDEAFHIEFQTERMHTIFQLTPNWLKPIRFEIYRCFYFVTSSLVWFGHQKVLKQGTPTFGSFLKAMSVKFNENFGRVKQPVSKGQPEFHISNLQAIETSYF</sequence>
<dbReference type="EMBL" id="JAAMPU010000108">
    <property type="protein sequence ID" value="NMH29393.1"/>
    <property type="molecule type" value="Genomic_DNA"/>
</dbReference>
<dbReference type="GO" id="GO:0016491">
    <property type="term" value="F:oxidoreductase activity"/>
    <property type="evidence" value="ECO:0007669"/>
    <property type="project" value="InterPro"/>
</dbReference>
<accession>A0A972FVD2</accession>
<evidence type="ECO:0000313" key="2">
    <source>
        <dbReference type="Proteomes" id="UP000712080"/>
    </source>
</evidence>
<keyword evidence="2" id="KW-1185">Reference proteome</keyword>
<organism evidence="1 2">
    <name type="scientific">Flavobacterium silvaticum</name>
    <dbReference type="NCBI Taxonomy" id="1852020"/>
    <lineage>
        <taxon>Bacteria</taxon>
        <taxon>Pseudomonadati</taxon>
        <taxon>Bacteroidota</taxon>
        <taxon>Flavobacteriia</taxon>
        <taxon>Flavobacteriales</taxon>
        <taxon>Flavobacteriaceae</taxon>
        <taxon>Flavobacterium</taxon>
    </lineage>
</organism>
<dbReference type="RefSeq" id="WP_169528486.1">
    <property type="nucleotide sequence ID" value="NZ_JAAMPU010000108.1"/>
</dbReference>
<dbReference type="Gene3D" id="1.10.620.20">
    <property type="entry name" value="Ribonucleotide Reductase, subunit A"/>
    <property type="match status" value="1"/>
</dbReference>
<dbReference type="InterPro" id="IPR009078">
    <property type="entry name" value="Ferritin-like_SF"/>
</dbReference>
<reference evidence="1" key="1">
    <citation type="submission" date="2020-02" db="EMBL/GenBank/DDBJ databases">
        <title>Flavobacterium sp. genome.</title>
        <authorList>
            <person name="Jung H.S."/>
            <person name="Baek J.H."/>
            <person name="Jeon C.O."/>
        </authorList>
    </citation>
    <scope>NUCLEOTIDE SEQUENCE</scope>
    <source>
        <strain evidence="1">SE-s28</strain>
    </source>
</reference>
<proteinExistence type="predicted"/>
<comment type="caution">
    <text evidence="1">The sequence shown here is derived from an EMBL/GenBank/DDBJ whole genome shotgun (WGS) entry which is preliminary data.</text>
</comment>
<gene>
    <name evidence="1" type="ORF">G6047_15245</name>
</gene>
<dbReference type="Proteomes" id="UP000712080">
    <property type="component" value="Unassembled WGS sequence"/>
</dbReference>
<name>A0A972FVD2_9FLAO</name>
<dbReference type="SUPFAM" id="SSF47240">
    <property type="entry name" value="Ferritin-like"/>
    <property type="match status" value="1"/>
</dbReference>
<dbReference type="InterPro" id="IPR012348">
    <property type="entry name" value="RNR-like"/>
</dbReference>
<dbReference type="AlphaFoldDB" id="A0A972FVD2"/>
<protein>
    <submittedName>
        <fullName evidence="1">Ferritin-like domain-containing protein</fullName>
    </submittedName>
</protein>
<evidence type="ECO:0000313" key="1">
    <source>
        <dbReference type="EMBL" id="NMH29393.1"/>
    </source>
</evidence>